<reference evidence="1" key="1">
    <citation type="submission" date="2016-08" db="EMBL/GenBank/DDBJ databases">
        <authorList>
            <person name="Ngugi D.K."/>
            <person name="Miyake S."/>
            <person name="Stingl U."/>
        </authorList>
    </citation>
    <scope>NUCLEOTIDE SEQUENCE</scope>
    <source>
        <strain evidence="1">SCG-B11WGA-EpuloA1</strain>
    </source>
</reference>
<protein>
    <submittedName>
        <fullName evidence="1">Uncharacterized protein</fullName>
    </submittedName>
</protein>
<dbReference type="EMBL" id="LJDB01000008">
    <property type="protein sequence ID" value="ONI42685.1"/>
    <property type="molecule type" value="Genomic_DNA"/>
</dbReference>
<proteinExistence type="predicted"/>
<organism evidence="1 2">
    <name type="scientific">Candidatus Epulonipiscium fishelsonii</name>
    <dbReference type="NCBI Taxonomy" id="77094"/>
    <lineage>
        <taxon>Bacteria</taxon>
        <taxon>Bacillati</taxon>
        <taxon>Bacillota</taxon>
        <taxon>Clostridia</taxon>
        <taxon>Lachnospirales</taxon>
        <taxon>Lachnospiraceae</taxon>
        <taxon>Candidatus Epulonipiscium</taxon>
    </lineage>
</organism>
<name>A0ACC8XGL6_9FIRM</name>
<accession>A0ACC8XGL6</accession>
<evidence type="ECO:0000313" key="2">
    <source>
        <dbReference type="Proteomes" id="UP000188605"/>
    </source>
</evidence>
<dbReference type="Proteomes" id="UP000188605">
    <property type="component" value="Unassembled WGS sequence"/>
</dbReference>
<sequence>MQEKNFRLKSIVGAVLIILLTISISMIITFPEIRQSLLDAKSEILKSFIIGLSILPVMIFIIHNGGKNWTKSKLSWIILIIACGAVFYISVSGEKMARDNFLLEHNLDEMY</sequence>
<keyword evidence="2" id="KW-1185">Reference proteome</keyword>
<comment type="caution">
    <text evidence="1">The sequence shown here is derived from an EMBL/GenBank/DDBJ whole genome shotgun (WGS) entry which is preliminary data.</text>
</comment>
<evidence type="ECO:0000313" key="1">
    <source>
        <dbReference type="EMBL" id="ONI42685.1"/>
    </source>
</evidence>
<gene>
    <name evidence="1" type="ORF">AN396_13400</name>
</gene>